<evidence type="ECO:0000313" key="2">
    <source>
        <dbReference type="EMBL" id="KAK8962133.1"/>
    </source>
</evidence>
<feature type="transmembrane region" description="Helical" evidence="1">
    <location>
        <begin position="81"/>
        <end position="99"/>
    </location>
</feature>
<keyword evidence="1" id="KW-0472">Membrane</keyword>
<sequence>MRLSVLTTTGCLLTRAVYFLFIARFVYSNRCGFSSGSRNLSTRAVCSHSLSWSPPLLLAPVFCGALFSSEPLRFSRCLARLSFSLLLYNLNFIVVLRTGRKWIETWRLVLA</sequence>
<reference evidence="2 3" key="1">
    <citation type="journal article" date="2022" name="Nat. Plants">
        <title>Genomes of leafy and leafless Platanthera orchids illuminate the evolution of mycoheterotrophy.</title>
        <authorList>
            <person name="Li M.H."/>
            <person name="Liu K.W."/>
            <person name="Li Z."/>
            <person name="Lu H.C."/>
            <person name="Ye Q.L."/>
            <person name="Zhang D."/>
            <person name="Wang J.Y."/>
            <person name="Li Y.F."/>
            <person name="Zhong Z.M."/>
            <person name="Liu X."/>
            <person name="Yu X."/>
            <person name="Liu D.K."/>
            <person name="Tu X.D."/>
            <person name="Liu B."/>
            <person name="Hao Y."/>
            <person name="Liao X.Y."/>
            <person name="Jiang Y.T."/>
            <person name="Sun W.H."/>
            <person name="Chen J."/>
            <person name="Chen Y.Q."/>
            <person name="Ai Y."/>
            <person name="Zhai J.W."/>
            <person name="Wu S.S."/>
            <person name="Zhou Z."/>
            <person name="Hsiao Y.Y."/>
            <person name="Wu W.L."/>
            <person name="Chen Y.Y."/>
            <person name="Lin Y.F."/>
            <person name="Hsu J.L."/>
            <person name="Li C.Y."/>
            <person name="Wang Z.W."/>
            <person name="Zhao X."/>
            <person name="Zhong W.Y."/>
            <person name="Ma X.K."/>
            <person name="Ma L."/>
            <person name="Huang J."/>
            <person name="Chen G.Z."/>
            <person name="Huang M.Z."/>
            <person name="Huang L."/>
            <person name="Peng D.H."/>
            <person name="Luo Y.B."/>
            <person name="Zou S.Q."/>
            <person name="Chen S.P."/>
            <person name="Lan S."/>
            <person name="Tsai W.C."/>
            <person name="Van de Peer Y."/>
            <person name="Liu Z.J."/>
        </authorList>
    </citation>
    <scope>NUCLEOTIDE SEQUENCE [LARGE SCALE GENOMIC DNA]</scope>
    <source>
        <strain evidence="2">Lor288</strain>
    </source>
</reference>
<dbReference type="EMBL" id="JBBWWR010000008">
    <property type="protein sequence ID" value="KAK8962133.1"/>
    <property type="molecule type" value="Genomic_DNA"/>
</dbReference>
<comment type="caution">
    <text evidence="2">The sequence shown here is derived from an EMBL/GenBank/DDBJ whole genome shotgun (WGS) entry which is preliminary data.</text>
</comment>
<dbReference type="Proteomes" id="UP001412067">
    <property type="component" value="Unassembled WGS sequence"/>
</dbReference>
<proteinExistence type="predicted"/>
<name>A0ABR2MDR9_9ASPA</name>
<keyword evidence="1" id="KW-1133">Transmembrane helix</keyword>
<accession>A0ABR2MDR9</accession>
<gene>
    <name evidence="2" type="ORF">KSP40_PGU012602</name>
</gene>
<organism evidence="2 3">
    <name type="scientific">Platanthera guangdongensis</name>
    <dbReference type="NCBI Taxonomy" id="2320717"/>
    <lineage>
        <taxon>Eukaryota</taxon>
        <taxon>Viridiplantae</taxon>
        <taxon>Streptophyta</taxon>
        <taxon>Embryophyta</taxon>
        <taxon>Tracheophyta</taxon>
        <taxon>Spermatophyta</taxon>
        <taxon>Magnoliopsida</taxon>
        <taxon>Liliopsida</taxon>
        <taxon>Asparagales</taxon>
        <taxon>Orchidaceae</taxon>
        <taxon>Orchidoideae</taxon>
        <taxon>Orchideae</taxon>
        <taxon>Orchidinae</taxon>
        <taxon>Platanthera</taxon>
    </lineage>
</organism>
<evidence type="ECO:0008006" key="4">
    <source>
        <dbReference type="Google" id="ProtNLM"/>
    </source>
</evidence>
<protein>
    <recommendedName>
        <fullName evidence="4">Secreted protein</fullName>
    </recommendedName>
</protein>
<evidence type="ECO:0000256" key="1">
    <source>
        <dbReference type="SAM" id="Phobius"/>
    </source>
</evidence>
<keyword evidence="3" id="KW-1185">Reference proteome</keyword>
<keyword evidence="1" id="KW-0812">Transmembrane</keyword>
<evidence type="ECO:0000313" key="3">
    <source>
        <dbReference type="Proteomes" id="UP001412067"/>
    </source>
</evidence>
<feature type="transmembrane region" description="Helical" evidence="1">
    <location>
        <begin position="52"/>
        <end position="69"/>
    </location>
</feature>